<dbReference type="SMART" id="SM00471">
    <property type="entry name" value="HDc"/>
    <property type="match status" value="1"/>
</dbReference>
<dbReference type="Gene3D" id="3.30.450.40">
    <property type="match status" value="1"/>
</dbReference>
<dbReference type="RefSeq" id="WP_194703965.1">
    <property type="nucleotide sequence ID" value="NZ_JADKNH010000019.1"/>
</dbReference>
<keyword evidence="1" id="KW-0812">Transmembrane</keyword>
<evidence type="ECO:0000259" key="2">
    <source>
        <dbReference type="PROSITE" id="PS51832"/>
    </source>
</evidence>
<dbReference type="SUPFAM" id="SSF55781">
    <property type="entry name" value="GAF domain-like"/>
    <property type="match status" value="1"/>
</dbReference>
<dbReference type="Gene3D" id="1.10.3210.10">
    <property type="entry name" value="Hypothetical protein af1432"/>
    <property type="match status" value="1"/>
</dbReference>
<organism evidence="3 4">
    <name type="scientific">Fusibacter ferrireducens</name>
    <dbReference type="NCBI Taxonomy" id="2785058"/>
    <lineage>
        <taxon>Bacteria</taxon>
        <taxon>Bacillati</taxon>
        <taxon>Bacillota</taxon>
        <taxon>Clostridia</taxon>
        <taxon>Eubacteriales</taxon>
        <taxon>Eubacteriales Family XII. Incertae Sedis</taxon>
        <taxon>Fusibacter</taxon>
    </lineage>
</organism>
<dbReference type="PROSITE" id="PS51832">
    <property type="entry name" value="HD_GYP"/>
    <property type="match status" value="1"/>
</dbReference>
<dbReference type="SUPFAM" id="SSF109604">
    <property type="entry name" value="HD-domain/PDEase-like"/>
    <property type="match status" value="1"/>
</dbReference>
<dbReference type="Pfam" id="PF13487">
    <property type="entry name" value="HD_5"/>
    <property type="match status" value="1"/>
</dbReference>
<evidence type="ECO:0000313" key="4">
    <source>
        <dbReference type="Proteomes" id="UP000614200"/>
    </source>
</evidence>
<comment type="caution">
    <text evidence="3">The sequence shown here is derived from an EMBL/GenBank/DDBJ whole genome shotgun (WGS) entry which is preliminary data.</text>
</comment>
<dbReference type="PANTHER" id="PTHR45228:SF5">
    <property type="entry name" value="CYCLIC DI-GMP PHOSPHODIESTERASE VC_1348-RELATED"/>
    <property type="match status" value="1"/>
</dbReference>
<gene>
    <name evidence="3" type="ORF">ISU02_21740</name>
</gene>
<dbReference type="InterPro" id="IPR003018">
    <property type="entry name" value="GAF"/>
</dbReference>
<protein>
    <submittedName>
        <fullName evidence="3">HD domain-containing protein</fullName>
    </submittedName>
</protein>
<dbReference type="InterPro" id="IPR052020">
    <property type="entry name" value="Cyclic_di-GMP/3'3'-cGAMP_PDE"/>
</dbReference>
<keyword evidence="1" id="KW-1133">Transmembrane helix</keyword>
<evidence type="ECO:0000256" key="1">
    <source>
        <dbReference type="SAM" id="Phobius"/>
    </source>
</evidence>
<dbReference type="InterPro" id="IPR003607">
    <property type="entry name" value="HD/PDEase_dom"/>
</dbReference>
<dbReference type="InterPro" id="IPR029016">
    <property type="entry name" value="GAF-like_dom_sf"/>
</dbReference>
<dbReference type="Pfam" id="PF13185">
    <property type="entry name" value="GAF_2"/>
    <property type="match status" value="1"/>
</dbReference>
<proteinExistence type="predicted"/>
<accession>A0ABR9ZZ44</accession>
<feature type="transmembrane region" description="Helical" evidence="1">
    <location>
        <begin position="161"/>
        <end position="181"/>
    </location>
</feature>
<name>A0ABR9ZZ44_9FIRM</name>
<dbReference type="PANTHER" id="PTHR45228">
    <property type="entry name" value="CYCLIC DI-GMP PHOSPHODIESTERASE TM_0186-RELATED"/>
    <property type="match status" value="1"/>
</dbReference>
<sequence>MQYKKFENKIVIVIICSFLILLGGFWRITALNKDVVAYNRLVSITIDIQSSISDIQKDYYAFFAEPLKQDKYKSEIDAELVRVDELRDLFVEGRTRGVEPLHNQFDSEYIKLKSALRFSQNFEASHIETVNILINKAQSTNLIVKQAVVNEIRHINAIISYILWAIIAGVIIGVMSILFIIRTDVLRPIREFTEVLKKKTDSNAFEYSDIKISGLNALSELADHYNSYTRKIGVINDLNDRIYAQNGFDEVLQYVFHACKAFIPYNRIGIAIISDDGKKIIATRAKADHPILLGRNYQEYLSQSSISEVIRNNEYRILNDLSEYLENKPHSESTRLILAEGLRSSITIPLSVENKVVGVIFFSSVEKNAYNMSHIHFLSNIANALAISFEKSFVYDELILASVKGFAAIVESKDHVTGNHLERMSQYARYISEILYEDKYFIQEIDENFIDQIYKFSPLHDIGKVGIEDSILNKNGKLDTQEFEVMKVHTNIGYEILRDMSASKFFNRTAFFKIAMDITRYHHEKFDGTGYPEGLIGNNIPLAARIVALADVFDALTSERPYKRAFSYEEALNIIKDGKGTHFDPEIVNCLLHHESSFKKIYRKMKYND</sequence>
<reference evidence="3 4" key="1">
    <citation type="submission" date="2020-11" db="EMBL/GenBank/DDBJ databases">
        <title>Fusibacter basophilias sp. nov.</title>
        <authorList>
            <person name="Qiu D."/>
        </authorList>
    </citation>
    <scope>NUCLEOTIDE SEQUENCE [LARGE SCALE GENOMIC DNA]</scope>
    <source>
        <strain evidence="3 4">Q10-2</strain>
    </source>
</reference>
<keyword evidence="4" id="KW-1185">Reference proteome</keyword>
<keyword evidence="1" id="KW-0472">Membrane</keyword>
<dbReference type="CDD" id="cd00077">
    <property type="entry name" value="HDc"/>
    <property type="match status" value="1"/>
</dbReference>
<dbReference type="InterPro" id="IPR037522">
    <property type="entry name" value="HD_GYP_dom"/>
</dbReference>
<feature type="domain" description="HD-GYP" evidence="2">
    <location>
        <begin position="395"/>
        <end position="607"/>
    </location>
</feature>
<dbReference type="Proteomes" id="UP000614200">
    <property type="component" value="Unassembled WGS sequence"/>
</dbReference>
<dbReference type="EMBL" id="JADKNH010000019">
    <property type="protein sequence ID" value="MBF4695727.1"/>
    <property type="molecule type" value="Genomic_DNA"/>
</dbReference>
<evidence type="ECO:0000313" key="3">
    <source>
        <dbReference type="EMBL" id="MBF4695727.1"/>
    </source>
</evidence>